<evidence type="ECO:0000313" key="6">
    <source>
        <dbReference type="Proteomes" id="UP000602647"/>
    </source>
</evidence>
<comment type="caution">
    <text evidence="5">The sequence shown here is derived from an EMBL/GenBank/DDBJ whole genome shotgun (WGS) entry which is preliminary data.</text>
</comment>
<dbReference type="PANTHER" id="PTHR21363:SF0">
    <property type="entry name" value="PREPHENATE DEHYDROGENASE [NADP(+)]"/>
    <property type="match status" value="1"/>
</dbReference>
<sequence length="279" mass="30943">MKIAIIGLGLIGGSMAKAIKENTSHTVYGYDKNDTVEKKALLLGAIDEVLTDEILSQCDLTLIALYPQAAVDFIRKKQEIFKKSSIVLDCCGVKRIVCRQVEPIALKQGFVFIGGHPMAGLEHSGFDHAKKALFKDASMILTPTKGSIQDVEKVKDLFTAIGFTNIQIATPEEHDQMIAFTSQLAHVVSSAYIKSPAAMKHQGFSAGSYKDLTRVAKLNEDMWTELFLDNPEFLTEEIDGIARRLEEYSRAIKDRDAETLRALLKDGREKKAFIDGEIF</sequence>
<dbReference type="InterPro" id="IPR008927">
    <property type="entry name" value="6-PGluconate_DH-like_C_sf"/>
</dbReference>
<dbReference type="Pfam" id="PF20463">
    <property type="entry name" value="PDH_C"/>
    <property type="match status" value="1"/>
</dbReference>
<dbReference type="PANTHER" id="PTHR21363">
    <property type="entry name" value="PREPHENATE DEHYDROGENASE"/>
    <property type="match status" value="1"/>
</dbReference>
<dbReference type="AlphaFoldDB" id="A0A923NNI4"/>
<dbReference type="GO" id="GO:0070403">
    <property type="term" value="F:NAD+ binding"/>
    <property type="evidence" value="ECO:0007669"/>
    <property type="project" value="InterPro"/>
</dbReference>
<dbReference type="Proteomes" id="UP000602647">
    <property type="component" value="Unassembled WGS sequence"/>
</dbReference>
<name>A0A923NNI4_9FIRM</name>
<dbReference type="InterPro" id="IPR036291">
    <property type="entry name" value="NAD(P)-bd_dom_sf"/>
</dbReference>
<dbReference type="Gene3D" id="1.10.3660.10">
    <property type="entry name" value="6-phosphogluconate dehydrogenase C-terminal like domain"/>
    <property type="match status" value="1"/>
</dbReference>
<keyword evidence="6" id="KW-1185">Reference proteome</keyword>
<dbReference type="PROSITE" id="PS51176">
    <property type="entry name" value="PDH_ADH"/>
    <property type="match status" value="1"/>
</dbReference>
<gene>
    <name evidence="5" type="ORF">H9L42_15415</name>
</gene>
<dbReference type="InterPro" id="IPR003099">
    <property type="entry name" value="Prephen_DH"/>
</dbReference>
<evidence type="ECO:0000256" key="1">
    <source>
        <dbReference type="ARBA" id="ARBA00007964"/>
    </source>
</evidence>
<dbReference type="GO" id="GO:0004665">
    <property type="term" value="F:prephenate dehydrogenase (NADP+) activity"/>
    <property type="evidence" value="ECO:0007669"/>
    <property type="project" value="InterPro"/>
</dbReference>
<dbReference type="SUPFAM" id="SSF48179">
    <property type="entry name" value="6-phosphogluconate dehydrogenase C-terminal domain-like"/>
    <property type="match status" value="1"/>
</dbReference>
<dbReference type="EMBL" id="JACRYT010000028">
    <property type="protein sequence ID" value="MBC6681210.1"/>
    <property type="molecule type" value="Genomic_DNA"/>
</dbReference>
<dbReference type="InterPro" id="IPR046825">
    <property type="entry name" value="PDH_C"/>
</dbReference>
<reference evidence="5" key="1">
    <citation type="submission" date="2020-08" db="EMBL/GenBank/DDBJ databases">
        <title>Genome public.</title>
        <authorList>
            <person name="Liu C."/>
            <person name="Sun Q."/>
        </authorList>
    </citation>
    <scope>NUCLEOTIDE SEQUENCE</scope>
    <source>
        <strain evidence="5">BX12</strain>
    </source>
</reference>
<evidence type="ECO:0000256" key="3">
    <source>
        <dbReference type="ARBA" id="ARBA00029440"/>
    </source>
</evidence>
<dbReference type="Gene3D" id="3.40.50.720">
    <property type="entry name" value="NAD(P)-binding Rossmann-like Domain"/>
    <property type="match status" value="1"/>
</dbReference>
<evidence type="ECO:0000313" key="5">
    <source>
        <dbReference type="EMBL" id="MBC6681210.1"/>
    </source>
</evidence>
<dbReference type="GO" id="GO:0006571">
    <property type="term" value="P:tyrosine biosynthetic process"/>
    <property type="evidence" value="ECO:0007669"/>
    <property type="project" value="InterPro"/>
</dbReference>
<dbReference type="InterPro" id="IPR046826">
    <property type="entry name" value="PDH_N"/>
</dbReference>
<feature type="domain" description="Prephenate/arogenate dehydrogenase" evidence="4">
    <location>
        <begin position="1"/>
        <end position="279"/>
    </location>
</feature>
<protein>
    <submittedName>
        <fullName evidence="5">Prephenate dehydrogenase</fullName>
    </submittedName>
</protein>
<accession>A0A923NNI4</accession>
<keyword evidence="2" id="KW-0560">Oxidoreductase</keyword>
<comment type="pathway">
    <text evidence="3">Amino-acid biosynthesis.</text>
</comment>
<dbReference type="GO" id="GO:0008977">
    <property type="term" value="F:prephenate dehydrogenase (NAD+) activity"/>
    <property type="evidence" value="ECO:0007669"/>
    <property type="project" value="InterPro"/>
</dbReference>
<dbReference type="InterPro" id="IPR050812">
    <property type="entry name" value="Preph/Arog_dehydrog"/>
</dbReference>
<comment type="similarity">
    <text evidence="1">Belongs to the prephenate/arogenate dehydrogenase family.</text>
</comment>
<dbReference type="SUPFAM" id="SSF51735">
    <property type="entry name" value="NAD(P)-binding Rossmann-fold domains"/>
    <property type="match status" value="1"/>
</dbReference>
<evidence type="ECO:0000259" key="4">
    <source>
        <dbReference type="PROSITE" id="PS51176"/>
    </source>
</evidence>
<evidence type="ECO:0000256" key="2">
    <source>
        <dbReference type="ARBA" id="ARBA00023002"/>
    </source>
</evidence>
<proteinExistence type="inferred from homology"/>
<dbReference type="Pfam" id="PF02153">
    <property type="entry name" value="PDH_N"/>
    <property type="match status" value="1"/>
</dbReference>
<organism evidence="5 6">
    <name type="scientific">Zhenpiania hominis</name>
    <dbReference type="NCBI Taxonomy" id="2763644"/>
    <lineage>
        <taxon>Bacteria</taxon>
        <taxon>Bacillati</taxon>
        <taxon>Bacillota</taxon>
        <taxon>Clostridia</taxon>
        <taxon>Peptostreptococcales</taxon>
        <taxon>Anaerovoracaceae</taxon>
        <taxon>Zhenpiania</taxon>
    </lineage>
</organism>